<dbReference type="InterPro" id="IPR012340">
    <property type="entry name" value="NA-bd_OB-fold"/>
</dbReference>
<comment type="subcellular location">
    <subcellularLocation>
        <location evidence="1">Nucleus</location>
    </subcellularLocation>
</comment>
<evidence type="ECO:0000256" key="3">
    <source>
        <dbReference type="ARBA" id="ARBA00022478"/>
    </source>
</evidence>
<keyword evidence="5" id="KW-0539">Nucleus</keyword>
<keyword evidence="3" id="KW-0240">DNA-directed RNA polymerase</keyword>
<dbReference type="Proteomes" id="UP000815677">
    <property type="component" value="Unassembled WGS sequence"/>
</dbReference>
<organism evidence="8 9">
    <name type="scientific">Mycena chlorophos</name>
    <name type="common">Agaric fungus</name>
    <name type="synonym">Agaricus chlorophos</name>
    <dbReference type="NCBI Taxonomy" id="658473"/>
    <lineage>
        <taxon>Eukaryota</taxon>
        <taxon>Fungi</taxon>
        <taxon>Dikarya</taxon>
        <taxon>Basidiomycota</taxon>
        <taxon>Agaricomycotina</taxon>
        <taxon>Agaricomycetes</taxon>
        <taxon>Agaricomycetidae</taxon>
        <taxon>Agaricales</taxon>
        <taxon>Marasmiineae</taxon>
        <taxon>Mycenaceae</taxon>
        <taxon>Mycena</taxon>
    </lineage>
</organism>
<dbReference type="CDD" id="cd04330">
    <property type="entry name" value="RNAP_III_Rpc25_N"/>
    <property type="match status" value="1"/>
</dbReference>
<evidence type="ECO:0000259" key="7">
    <source>
        <dbReference type="Pfam" id="PF08292"/>
    </source>
</evidence>
<evidence type="ECO:0008006" key="10">
    <source>
        <dbReference type="Google" id="ProtNLM"/>
    </source>
</evidence>
<sequence>MFNLAILKDTVAVHPADFATPQEQAITAELNKKYANRVLHDVGLCICVFDLTEAGEGKVRYGDGFLWYKVIFRMVVFRPFQTEVLLAKVMSSDHNGIRLSLEFFDDIYVPAHYLPVPNAFRPVFVSELEATVSVEFFDDIYVPAHYLPVPNAFDPNERAHFWYASGDAGTTTHELLDTPISERMWIDKGEIVRVRVESDEFYDDEPGPVKMNEGVQVVKEAQTRAPFTIFASMAEQGLGPTAWWAAAQPEEEEDAVMEDG</sequence>
<dbReference type="InterPro" id="IPR036898">
    <property type="entry name" value="RNA_pol_Rpb7-like_N_sf"/>
</dbReference>
<feature type="domain" description="RNA polymerase III subunit Rpc25" evidence="7">
    <location>
        <begin position="130"/>
        <end position="244"/>
    </location>
</feature>
<keyword evidence="4" id="KW-0804">Transcription</keyword>
<dbReference type="InterPro" id="IPR045113">
    <property type="entry name" value="Rpb7-like"/>
</dbReference>
<name>A0ABQ0M197_MYCCL</name>
<evidence type="ECO:0000256" key="2">
    <source>
        <dbReference type="ARBA" id="ARBA00009307"/>
    </source>
</evidence>
<dbReference type="InterPro" id="IPR013238">
    <property type="entry name" value="RNA_pol_III_Rbc25"/>
</dbReference>
<evidence type="ECO:0000256" key="4">
    <source>
        <dbReference type="ARBA" id="ARBA00023163"/>
    </source>
</evidence>
<dbReference type="PANTHER" id="PTHR12709:SF1">
    <property type="entry name" value="DNA-DIRECTED RNA POLYMERASE III SUBUNIT RPC8"/>
    <property type="match status" value="1"/>
</dbReference>
<dbReference type="InterPro" id="IPR005576">
    <property type="entry name" value="Rpb7-like_N"/>
</dbReference>
<dbReference type="Gene3D" id="3.30.1490.120">
    <property type="entry name" value="RNA polymerase Rpb7-like, N-terminal domain"/>
    <property type="match status" value="1"/>
</dbReference>
<keyword evidence="9" id="KW-1185">Reference proteome</keyword>
<comment type="similarity">
    <text evidence="2">Belongs to the eukaryotic RPB7/RPC8 RNA polymerase subunit family.</text>
</comment>
<evidence type="ECO:0000256" key="1">
    <source>
        <dbReference type="ARBA" id="ARBA00004123"/>
    </source>
</evidence>
<reference evidence="8" key="1">
    <citation type="submission" date="2014-09" db="EMBL/GenBank/DDBJ databases">
        <title>Genome sequence of the luminous mushroom Mycena chlorophos for searching fungal bioluminescence genes.</title>
        <authorList>
            <person name="Tanaka Y."/>
            <person name="Kasuga D."/>
            <person name="Oba Y."/>
            <person name="Hase S."/>
            <person name="Sato K."/>
            <person name="Oba Y."/>
            <person name="Sakakibara Y."/>
        </authorList>
    </citation>
    <scope>NUCLEOTIDE SEQUENCE</scope>
</reference>
<feature type="domain" description="RNA polymerase III subunit Rpc25" evidence="7">
    <location>
        <begin position="83"/>
        <end position="122"/>
    </location>
</feature>
<dbReference type="Gene3D" id="2.40.50.140">
    <property type="entry name" value="Nucleic acid-binding proteins"/>
    <property type="match status" value="2"/>
</dbReference>
<evidence type="ECO:0000313" key="9">
    <source>
        <dbReference type="Proteomes" id="UP000815677"/>
    </source>
</evidence>
<dbReference type="Pfam" id="PF08292">
    <property type="entry name" value="RNA_pol_Rbc25"/>
    <property type="match status" value="2"/>
</dbReference>
<accession>A0ABQ0M197</accession>
<evidence type="ECO:0000256" key="5">
    <source>
        <dbReference type="ARBA" id="ARBA00023242"/>
    </source>
</evidence>
<feature type="domain" description="RNA polymerase Rpb7-like N-terminal" evidence="6">
    <location>
        <begin position="8"/>
        <end position="64"/>
    </location>
</feature>
<gene>
    <name evidence="8" type="ORF">MCHLO_13237</name>
</gene>
<dbReference type="Pfam" id="PF03876">
    <property type="entry name" value="SHS2_Rpb7-N"/>
    <property type="match status" value="1"/>
</dbReference>
<dbReference type="EMBL" id="DF849315">
    <property type="protein sequence ID" value="GAT56602.1"/>
    <property type="molecule type" value="Genomic_DNA"/>
</dbReference>
<dbReference type="SUPFAM" id="SSF88798">
    <property type="entry name" value="N-terminal, heterodimerisation domain of RBP7 (RpoE)"/>
    <property type="match status" value="1"/>
</dbReference>
<protein>
    <recommendedName>
        <fullName evidence="10">Polymerase III polypeptide H</fullName>
    </recommendedName>
</protein>
<evidence type="ECO:0000313" key="8">
    <source>
        <dbReference type="EMBL" id="GAT56602.1"/>
    </source>
</evidence>
<proteinExistence type="inferred from homology"/>
<evidence type="ECO:0000259" key="6">
    <source>
        <dbReference type="Pfam" id="PF03876"/>
    </source>
</evidence>
<dbReference type="PANTHER" id="PTHR12709">
    <property type="entry name" value="DNA-DIRECTED RNA POLYMERASE II, III"/>
    <property type="match status" value="1"/>
</dbReference>